<dbReference type="VEuPathDB" id="FungiDB:BON22_1740"/>
<name>A0A061B5J0_CYBFA</name>
<accession>A0A061B5J0</accession>
<dbReference type="STRING" id="36022.A0A061B5J0"/>
<reference evidence="2" key="3">
    <citation type="submission" date="2017-01" db="EMBL/GenBank/DDBJ databases">
        <authorList>
            <person name="Mah S.A."/>
            <person name="Swanson W.J."/>
            <person name="Moy G.W."/>
            <person name="Vacquier V.D."/>
        </authorList>
    </citation>
    <scope>NUCLEOTIDE SEQUENCE [LARGE SCALE GENOMIC DNA]</scope>
    <source>
        <strain evidence="2">65</strain>
    </source>
</reference>
<dbReference type="Proteomes" id="UP000189513">
    <property type="component" value="Unassembled WGS sequence"/>
</dbReference>
<keyword evidence="3" id="KW-1185">Reference proteome</keyword>
<evidence type="ECO:0000313" key="2">
    <source>
        <dbReference type="EMBL" id="ONH68099.1"/>
    </source>
</evidence>
<gene>
    <name evidence="2" type="ORF">BON22_1740</name>
    <name evidence="1" type="ORF">CYFA0S_15e02520g</name>
</gene>
<proteinExistence type="predicted"/>
<dbReference type="OMA" id="ECHALHA"/>
<sequence length="189" mass="21842">MQIVLEDNDSSASSVTIPVTPPLEKYPLPECHALHALITPEKLTKLVDSALKQASDVISSSKNHETPSDSSHILLDYDIIIESERGVTLFGFPLFSHQLFPMDPPRLMTPHGTKIMSTQLYPLPSDLWRWGWAQWHVVMDAGDMDDQGWSYAWWFKAKSWRGRMKTGCVRRRIWMRVRWRPTSYEQQSS</sequence>
<dbReference type="EMBL" id="LK052900">
    <property type="protein sequence ID" value="CDR44759.1"/>
    <property type="molecule type" value="Genomic_DNA"/>
</dbReference>
<protein>
    <submittedName>
        <fullName evidence="1">CYFA0S15e02520g1_1</fullName>
    </submittedName>
    <submittedName>
        <fullName evidence="2">Sporulation-specific protein 73</fullName>
    </submittedName>
</protein>
<evidence type="ECO:0000313" key="3">
    <source>
        <dbReference type="Proteomes" id="UP000189513"/>
    </source>
</evidence>
<dbReference type="OrthoDB" id="72441at2759"/>
<reference evidence="1" key="1">
    <citation type="journal article" date="2014" name="Genome Announc.">
        <title>Genome sequence of the yeast Cyberlindnera fabianii (Hansenula fabianii).</title>
        <authorList>
            <person name="Freel K.C."/>
            <person name="Sarilar V."/>
            <person name="Neuveglise C."/>
            <person name="Devillers H."/>
            <person name="Friedrich A."/>
            <person name="Schacherer J."/>
        </authorList>
    </citation>
    <scope>NUCLEOTIDE SEQUENCE</scope>
    <source>
        <strain evidence="1">YJS4271</strain>
    </source>
</reference>
<reference evidence="3" key="2">
    <citation type="journal article" date="2017" name="Genome Announc.">
        <title>Genome sequences of Cyberlindnera fabianii 65, Pichia kudriavzevii 129, and Saccharomyces cerevisiae 131 isolated from fermented masau fruits in Zimbabwe.</title>
        <authorList>
            <person name="van Rijswijck I.M.H."/>
            <person name="Derks M.F.L."/>
            <person name="Abee T."/>
            <person name="de Ridder D."/>
            <person name="Smid E.J."/>
        </authorList>
    </citation>
    <scope>NUCLEOTIDE SEQUENCE [LARGE SCALE GENOMIC DNA]</scope>
    <source>
        <strain evidence="3">65</strain>
    </source>
</reference>
<evidence type="ECO:0000313" key="1">
    <source>
        <dbReference type="EMBL" id="CDR44759.1"/>
    </source>
</evidence>
<dbReference type="AlphaFoldDB" id="A0A061B5J0"/>
<organism evidence="1">
    <name type="scientific">Cyberlindnera fabianii</name>
    <name type="common">Yeast</name>
    <name type="synonym">Hansenula fabianii</name>
    <dbReference type="NCBI Taxonomy" id="36022"/>
    <lineage>
        <taxon>Eukaryota</taxon>
        <taxon>Fungi</taxon>
        <taxon>Dikarya</taxon>
        <taxon>Ascomycota</taxon>
        <taxon>Saccharomycotina</taxon>
        <taxon>Saccharomycetes</taxon>
        <taxon>Phaffomycetales</taxon>
        <taxon>Phaffomycetaceae</taxon>
        <taxon>Cyberlindnera</taxon>
    </lineage>
</organism>
<dbReference type="EMBL" id="MPUK01000003">
    <property type="protein sequence ID" value="ONH68099.1"/>
    <property type="molecule type" value="Genomic_DNA"/>
</dbReference>